<dbReference type="Proteomes" id="UP000218113">
    <property type="component" value="Unassembled WGS sequence"/>
</dbReference>
<dbReference type="EMBL" id="NVSR01000023">
    <property type="protein sequence ID" value="PCI28919.1"/>
    <property type="molecule type" value="Genomic_DNA"/>
</dbReference>
<accession>A0A2A4T6L6</accession>
<evidence type="ECO:0000313" key="3">
    <source>
        <dbReference type="EMBL" id="PCI28919.1"/>
    </source>
</evidence>
<protein>
    <submittedName>
        <fullName evidence="3">Uncharacterized protein</fullName>
    </submittedName>
</protein>
<evidence type="ECO:0000313" key="4">
    <source>
        <dbReference type="Proteomes" id="UP000218113"/>
    </source>
</evidence>
<feature type="transmembrane region" description="Helical" evidence="2">
    <location>
        <begin position="66"/>
        <end position="84"/>
    </location>
</feature>
<name>A0A2A4T6L6_9DELT</name>
<keyword evidence="2" id="KW-1133">Transmembrane helix</keyword>
<organism evidence="3 4">
    <name type="scientific">SAR324 cluster bacterium</name>
    <dbReference type="NCBI Taxonomy" id="2024889"/>
    <lineage>
        <taxon>Bacteria</taxon>
        <taxon>Deltaproteobacteria</taxon>
        <taxon>SAR324 cluster</taxon>
    </lineage>
</organism>
<reference evidence="4" key="1">
    <citation type="submission" date="2017-08" db="EMBL/GenBank/DDBJ databases">
        <title>A dynamic microbial community with high functional redundancy inhabits the cold, oxic subseafloor aquifer.</title>
        <authorList>
            <person name="Tully B.J."/>
            <person name="Wheat C.G."/>
            <person name="Glazer B.T."/>
            <person name="Huber J.A."/>
        </authorList>
    </citation>
    <scope>NUCLEOTIDE SEQUENCE [LARGE SCALE GENOMIC DNA]</scope>
</reference>
<gene>
    <name evidence="3" type="ORF">COB67_05360</name>
</gene>
<keyword evidence="2" id="KW-0472">Membrane</keyword>
<sequence length="89" mass="9624">MNNLYKVGEVDEQNSGKQGPRKKTTMHLVITIIAIIMVADSAFTLGNLSKVETILVSFFPNLDIKTVAMVEGVAGLVILGFKISTKTIT</sequence>
<comment type="caution">
    <text evidence="3">The sequence shown here is derived from an EMBL/GenBank/DDBJ whole genome shotgun (WGS) entry which is preliminary data.</text>
</comment>
<proteinExistence type="predicted"/>
<keyword evidence="2" id="KW-0812">Transmembrane</keyword>
<feature type="region of interest" description="Disordered" evidence="1">
    <location>
        <begin position="1"/>
        <end position="22"/>
    </location>
</feature>
<feature type="transmembrane region" description="Helical" evidence="2">
    <location>
        <begin position="26"/>
        <end position="46"/>
    </location>
</feature>
<evidence type="ECO:0000256" key="1">
    <source>
        <dbReference type="SAM" id="MobiDB-lite"/>
    </source>
</evidence>
<dbReference type="AlphaFoldDB" id="A0A2A4T6L6"/>
<evidence type="ECO:0000256" key="2">
    <source>
        <dbReference type="SAM" id="Phobius"/>
    </source>
</evidence>